<proteinExistence type="predicted"/>
<name>A0ACB8BJH9_9AGAM</name>
<evidence type="ECO:0000313" key="2">
    <source>
        <dbReference type="Proteomes" id="UP000790709"/>
    </source>
</evidence>
<keyword evidence="2" id="KW-1185">Reference proteome</keyword>
<dbReference type="EMBL" id="MU266396">
    <property type="protein sequence ID" value="KAH7925749.1"/>
    <property type="molecule type" value="Genomic_DNA"/>
</dbReference>
<comment type="caution">
    <text evidence="1">The sequence shown here is derived from an EMBL/GenBank/DDBJ whole genome shotgun (WGS) entry which is preliminary data.</text>
</comment>
<protein>
    <submittedName>
        <fullName evidence="1">SEP-domain-containing protein</fullName>
    </submittedName>
</protein>
<gene>
    <name evidence="1" type="ORF">BV22DRAFT_1010606</name>
</gene>
<accession>A0ACB8BJH9</accession>
<organism evidence="1 2">
    <name type="scientific">Leucogyrophana mollusca</name>
    <dbReference type="NCBI Taxonomy" id="85980"/>
    <lineage>
        <taxon>Eukaryota</taxon>
        <taxon>Fungi</taxon>
        <taxon>Dikarya</taxon>
        <taxon>Basidiomycota</taxon>
        <taxon>Agaricomycotina</taxon>
        <taxon>Agaricomycetes</taxon>
        <taxon>Agaricomycetidae</taxon>
        <taxon>Boletales</taxon>
        <taxon>Boletales incertae sedis</taxon>
        <taxon>Leucogyrophana</taxon>
    </lineage>
</organism>
<dbReference type="Proteomes" id="UP000790709">
    <property type="component" value="Unassembled WGS sequence"/>
</dbReference>
<reference evidence="1" key="1">
    <citation type="journal article" date="2021" name="New Phytol.">
        <title>Evolutionary innovations through gain and loss of genes in the ectomycorrhizal Boletales.</title>
        <authorList>
            <person name="Wu G."/>
            <person name="Miyauchi S."/>
            <person name="Morin E."/>
            <person name="Kuo A."/>
            <person name="Drula E."/>
            <person name="Varga T."/>
            <person name="Kohler A."/>
            <person name="Feng B."/>
            <person name="Cao Y."/>
            <person name="Lipzen A."/>
            <person name="Daum C."/>
            <person name="Hundley H."/>
            <person name="Pangilinan J."/>
            <person name="Johnson J."/>
            <person name="Barry K."/>
            <person name="LaButti K."/>
            <person name="Ng V."/>
            <person name="Ahrendt S."/>
            <person name="Min B."/>
            <person name="Choi I.G."/>
            <person name="Park H."/>
            <person name="Plett J.M."/>
            <person name="Magnuson J."/>
            <person name="Spatafora J.W."/>
            <person name="Nagy L.G."/>
            <person name="Henrissat B."/>
            <person name="Grigoriev I.V."/>
            <person name="Yang Z.L."/>
            <person name="Xu J."/>
            <person name="Martin F.M."/>
        </authorList>
    </citation>
    <scope>NUCLEOTIDE SEQUENCE</scope>
    <source>
        <strain evidence="1">KUC20120723A-06</strain>
    </source>
</reference>
<evidence type="ECO:0000313" key="1">
    <source>
        <dbReference type="EMBL" id="KAH7925749.1"/>
    </source>
</evidence>
<sequence length="380" mass="39443">MSDNNSGGNTLGGSGGNEPLPAGWGRPSAPRVGRIGEWGSSSSSRSTSASGRLATLASLSSSTPGPRPPRGDDDDDGDARGGGEGESWFAGGERSGISVENPDRARVPGGNMVRDILRRAAEAGPPPVPQGTAPSGSFFTGGGHTLGSDEVESTFIPDPNASAEGDDDETAIRHVTFWRNGFSVEDGELLVYGDPANEELLAQLNSGLAPPHILNVVPGQPVELRVAKRLNEDYTPPPKRPSAPFSGSGNRLGAPVPAVSSSGGVGGSGGVMPGSFPGGAERVTVERVERESISTRFEVDQTQPATSVQIRLADGTRMPCRMNLTHTVGDIRSFINASHPENASRAYTIGTTFPNRTLDDDAVTIKDAGLANSVVVQRWV</sequence>